<keyword evidence="2" id="KW-0489">Methyltransferase</keyword>
<dbReference type="EMBL" id="PIQN01000014">
    <property type="protein sequence ID" value="PKA42114.1"/>
    <property type="molecule type" value="Genomic_DNA"/>
</dbReference>
<dbReference type="GO" id="GO:0008757">
    <property type="term" value="F:S-adenosylmethionine-dependent methyltransferase activity"/>
    <property type="evidence" value="ECO:0007669"/>
    <property type="project" value="InterPro"/>
</dbReference>
<proteinExistence type="predicted"/>
<feature type="domain" description="Methyltransferase type 11" evidence="1">
    <location>
        <begin position="151"/>
        <end position="198"/>
    </location>
</feature>
<gene>
    <name evidence="2" type="ORF">CWR43_18505</name>
</gene>
<evidence type="ECO:0000313" key="2">
    <source>
        <dbReference type="EMBL" id="PKA42114.1"/>
    </source>
</evidence>
<dbReference type="GO" id="GO:0032259">
    <property type="term" value="P:methylation"/>
    <property type="evidence" value="ECO:0007669"/>
    <property type="project" value="UniProtKB-KW"/>
</dbReference>
<evidence type="ECO:0000313" key="3">
    <source>
        <dbReference type="Proteomes" id="UP000232164"/>
    </source>
</evidence>
<dbReference type="InterPro" id="IPR029063">
    <property type="entry name" value="SAM-dependent_MTases_sf"/>
</dbReference>
<dbReference type="CDD" id="cd02440">
    <property type="entry name" value="AdoMet_MTases"/>
    <property type="match status" value="1"/>
</dbReference>
<dbReference type="Pfam" id="PF08241">
    <property type="entry name" value="Methyltransf_11"/>
    <property type="match status" value="1"/>
</dbReference>
<evidence type="ECO:0000259" key="1">
    <source>
        <dbReference type="Pfam" id="PF08241"/>
    </source>
</evidence>
<keyword evidence="2" id="KW-0808">Transferase</keyword>
<dbReference type="Proteomes" id="UP000232164">
    <property type="component" value="Unassembled WGS sequence"/>
</dbReference>
<accession>A0A2N0D7M4</accession>
<dbReference type="SUPFAM" id="SSF53335">
    <property type="entry name" value="S-adenosyl-L-methionine-dependent methyltransferases"/>
    <property type="match status" value="1"/>
</dbReference>
<comment type="caution">
    <text evidence="2">The sequence shown here is derived from an EMBL/GenBank/DDBJ whole genome shotgun (WGS) entry which is preliminary data.</text>
</comment>
<sequence>MLVPRADCIDLLLCPRTMSPLRLEGGKLVANDSGSERVFEYRMIDGVPILIDFEQSVFTESEITCRKAGSAIVRPEYTGLQRSLKRMVSPAKSGTRVNILNLVRHLENNDGPSKVLIIGGGSVGNGLEPVYNHPRLEVYSFDVYVTPYVQFVADAHRIPLPAETFDCVIVQAVLEHVLQPSEVVAEIWRVLKPSGLVYAETPFMQQVHEGAFDFTRFTESGHRYLFRQFERLDSGANGGPGIQFMWAVDYLARGLFRSRKVGKMAKLACFWAQYLDHLIPAPYAEDGASGVFFYGRKTQRVFSPPEIIAHYRGAQATRR</sequence>
<reference evidence="2 3" key="2">
    <citation type="submission" date="2017-12" db="EMBL/GenBank/DDBJ databases">
        <title>Genome sequence of Rhizobium sullae HCNT1 isolated from Sulla coronaria nodules and featuring peculiar denitrification phenotypes.</title>
        <authorList>
            <person name="De Diego-Diaz B."/>
            <person name="Treu L."/>
            <person name="Campanaro S."/>
            <person name="Da Silva Duarte V."/>
            <person name="Basaglia M."/>
            <person name="Favaro L."/>
            <person name="Casella S."/>
            <person name="Squartini A."/>
        </authorList>
    </citation>
    <scope>NUCLEOTIDE SEQUENCE [LARGE SCALE GENOMIC DNA]</scope>
    <source>
        <strain evidence="2 3">HCNT1</strain>
    </source>
</reference>
<name>A0A2N0D7M4_RHISU</name>
<reference evidence="2 3" key="1">
    <citation type="submission" date="2017-11" db="EMBL/GenBank/DDBJ databases">
        <authorList>
            <person name="Han C.G."/>
        </authorList>
    </citation>
    <scope>NUCLEOTIDE SEQUENCE [LARGE SCALE GENOMIC DNA]</scope>
    <source>
        <strain evidence="2 3">HCNT1</strain>
    </source>
</reference>
<dbReference type="AlphaFoldDB" id="A0A2N0D7M4"/>
<organism evidence="2 3">
    <name type="scientific">Rhizobium sullae</name>
    <name type="common">Rhizobium hedysari</name>
    <dbReference type="NCBI Taxonomy" id="50338"/>
    <lineage>
        <taxon>Bacteria</taxon>
        <taxon>Pseudomonadati</taxon>
        <taxon>Pseudomonadota</taxon>
        <taxon>Alphaproteobacteria</taxon>
        <taxon>Hyphomicrobiales</taxon>
        <taxon>Rhizobiaceae</taxon>
        <taxon>Rhizobium/Agrobacterium group</taxon>
        <taxon>Rhizobium</taxon>
    </lineage>
</organism>
<dbReference type="InterPro" id="IPR013216">
    <property type="entry name" value="Methyltransf_11"/>
</dbReference>
<dbReference type="STRING" id="1041146.GCA_000427985_01558"/>
<dbReference type="Gene3D" id="3.40.50.150">
    <property type="entry name" value="Vaccinia Virus protein VP39"/>
    <property type="match status" value="1"/>
</dbReference>
<protein>
    <submittedName>
        <fullName evidence="2">SAM-dependent methyltransferase</fullName>
    </submittedName>
</protein>